<evidence type="ECO:0000256" key="7">
    <source>
        <dbReference type="ARBA" id="ARBA00022741"/>
    </source>
</evidence>
<dbReference type="OrthoDB" id="85305at2157"/>
<keyword evidence="8 17" id="KW-1133">Transmembrane helix</keyword>
<dbReference type="Pfam" id="PF17910">
    <property type="entry name" value="FeoB_Cyto"/>
    <property type="match status" value="1"/>
</dbReference>
<keyword evidence="3" id="KW-1003">Cell membrane</keyword>
<name>A0A8T8KC91_9EURY</name>
<dbReference type="Pfam" id="PF07664">
    <property type="entry name" value="FeoB_C"/>
    <property type="match status" value="1"/>
</dbReference>
<gene>
    <name evidence="19" type="primary">feoB</name>
    <name evidence="19" type="ORF">HYG87_09975</name>
</gene>
<feature type="transmembrane region" description="Helical" evidence="17">
    <location>
        <begin position="351"/>
        <end position="384"/>
    </location>
</feature>
<dbReference type="GO" id="GO:0005886">
    <property type="term" value="C:plasma membrane"/>
    <property type="evidence" value="ECO:0007669"/>
    <property type="project" value="UniProtKB-SubCell"/>
</dbReference>
<evidence type="ECO:0000256" key="17">
    <source>
        <dbReference type="SAM" id="Phobius"/>
    </source>
</evidence>
<dbReference type="InterPro" id="IPR003373">
    <property type="entry name" value="Fe2_transport_prot-B"/>
</dbReference>
<evidence type="ECO:0000256" key="8">
    <source>
        <dbReference type="ARBA" id="ARBA00022989"/>
    </source>
</evidence>
<dbReference type="CDD" id="cd01879">
    <property type="entry name" value="FeoB"/>
    <property type="match status" value="1"/>
</dbReference>
<keyword evidence="10" id="KW-0406">Ion transport</keyword>
<keyword evidence="16" id="KW-0460">Magnesium</keyword>
<evidence type="ECO:0000256" key="6">
    <source>
        <dbReference type="ARBA" id="ARBA00022692"/>
    </source>
</evidence>
<evidence type="ECO:0000313" key="20">
    <source>
        <dbReference type="Proteomes" id="UP000681041"/>
    </source>
</evidence>
<dbReference type="NCBIfam" id="TIGR00437">
    <property type="entry name" value="feoB"/>
    <property type="match status" value="1"/>
</dbReference>
<reference evidence="19" key="1">
    <citation type="submission" date="2020-07" db="EMBL/GenBank/DDBJ databases">
        <title>Methanobacterium. sp. MethCan genome.</title>
        <authorList>
            <person name="Postec A."/>
            <person name="Quemeneur M."/>
        </authorList>
    </citation>
    <scope>NUCLEOTIDE SEQUENCE</scope>
    <source>
        <strain evidence="19">MethCAN</strain>
    </source>
</reference>
<feature type="transmembrane region" description="Helical" evidence="17">
    <location>
        <begin position="637"/>
        <end position="660"/>
    </location>
</feature>
<keyword evidence="2" id="KW-0813">Transport</keyword>
<feature type="binding site" evidence="16">
    <location>
        <position position="49"/>
    </location>
    <ligand>
        <name>Mg(2+)</name>
        <dbReference type="ChEBI" id="CHEBI:18420"/>
        <label>2</label>
    </ligand>
</feature>
<feature type="transmembrane region" description="Helical" evidence="17">
    <location>
        <begin position="471"/>
        <end position="493"/>
    </location>
</feature>
<dbReference type="Gene3D" id="3.40.50.300">
    <property type="entry name" value="P-loop containing nucleotide triphosphate hydrolases"/>
    <property type="match status" value="1"/>
</dbReference>
<dbReference type="GO" id="GO:0046872">
    <property type="term" value="F:metal ion binding"/>
    <property type="evidence" value="ECO:0007669"/>
    <property type="project" value="UniProtKB-KW"/>
</dbReference>
<evidence type="ECO:0000256" key="10">
    <source>
        <dbReference type="ARBA" id="ARBA00023065"/>
    </source>
</evidence>
<dbReference type="AlphaFoldDB" id="A0A8T8KC91"/>
<keyword evidence="7 15" id="KW-0547">Nucleotide-binding</keyword>
<evidence type="ECO:0000256" key="14">
    <source>
        <dbReference type="NCBIfam" id="TIGR00437"/>
    </source>
</evidence>
<feature type="binding site" evidence="15">
    <location>
        <begin position="140"/>
        <end position="143"/>
    </location>
    <ligand>
        <name>GTP</name>
        <dbReference type="ChEBI" id="CHEBI:37565"/>
        <label>1</label>
    </ligand>
</feature>
<evidence type="ECO:0000256" key="3">
    <source>
        <dbReference type="ARBA" id="ARBA00022475"/>
    </source>
</evidence>
<dbReference type="KEGG" id="meme:HYG87_09975"/>
<evidence type="ECO:0000259" key="18">
    <source>
        <dbReference type="PROSITE" id="PS51711"/>
    </source>
</evidence>
<feature type="transmembrane region" description="Helical" evidence="17">
    <location>
        <begin position="559"/>
        <end position="580"/>
    </location>
</feature>
<dbReference type="InterPro" id="IPR050860">
    <property type="entry name" value="FeoB_GTPase"/>
</dbReference>
<feature type="binding site" evidence="15">
    <location>
        <begin position="34"/>
        <end position="41"/>
    </location>
    <ligand>
        <name>GTP</name>
        <dbReference type="ChEBI" id="CHEBI:37565"/>
        <label>1</label>
    </ligand>
</feature>
<evidence type="ECO:0000256" key="2">
    <source>
        <dbReference type="ARBA" id="ARBA00022448"/>
    </source>
</evidence>
<dbReference type="PANTHER" id="PTHR43185">
    <property type="entry name" value="FERROUS IRON TRANSPORT PROTEIN B"/>
    <property type="match status" value="1"/>
</dbReference>
<dbReference type="PANTHER" id="PTHR43185:SF1">
    <property type="entry name" value="FE(2+) TRANSPORTER FEOB"/>
    <property type="match status" value="1"/>
</dbReference>
<dbReference type="InterPro" id="IPR027417">
    <property type="entry name" value="P-loop_NTPase"/>
</dbReference>
<dbReference type="SUPFAM" id="SSF52540">
    <property type="entry name" value="P-loop containing nucleoside triphosphate hydrolases"/>
    <property type="match status" value="1"/>
</dbReference>
<sequence length="664" mass="73352">MEQWPMVKSGFQKEKEFDASSSSSKDEFTIALSGNANVGKSVIFNQLTGSNQIVGNWPGKTVEKAQGKLYFQGQKIHVIDLPGIYSFSTFSMEEIVSREYIAYEKPDVVINVLDASVLERNLFFTLQLMEMEVPLVVCINQVDIARQKGIIIDEKKLEKALGVPVVSTVAVRGEGLRKLIEKAVKAAENPENVPEIIKYGGEVEKRIQNLSEMIESKKISLKYSNRWMAIKILENDPEIIKNIKNESPDIISYANQLAYQIEKIHQEPSFAVMASERYTLANFIASGAQVQTKIDIPFSERLDKILTHPVLGYFTSALVIIGLLLWTFTIGDFLEGILSNAFSFFQPVDPQFSGAITAILWNGAFGGIVAGVTLIIPFVIPFYLMLSYIENSGLLTRVAFMMDSFMHKIGLHGKALIPLILGYGCNVPAIDSTRILETRRERLLAAFAITFAPCAARTILILGLVAIFVNIWWALALYVLDLIIIVIMGRLALKATPGESTGLIMEMHTLKLPSFSVILKQTWARTKSLIYLVFPIYIVGSALIQAFYAMGVLEPVSNFMAPLTVGWLGLPAFAGVLLIVGAVRKEFILLTLVSFVGTDLTLALNTTQFIVLAIVGMLYLPCFSTIAILIKEFGWKAASLITGANFTTALVVGGLFAHILPYFL</sequence>
<feature type="transmembrane region" description="Helical" evidence="17">
    <location>
        <begin position="610"/>
        <end position="630"/>
    </location>
</feature>
<evidence type="ECO:0000256" key="11">
    <source>
        <dbReference type="ARBA" id="ARBA00023134"/>
    </source>
</evidence>
<keyword evidence="11 15" id="KW-0342">GTP-binding</keyword>
<keyword evidence="5" id="KW-0997">Cell inner membrane</keyword>
<keyword evidence="6 17" id="KW-0812">Transmembrane</keyword>
<evidence type="ECO:0000256" key="13">
    <source>
        <dbReference type="ARBA" id="ARBA00031200"/>
    </source>
</evidence>
<evidence type="ECO:0000256" key="12">
    <source>
        <dbReference type="ARBA" id="ARBA00023136"/>
    </source>
</evidence>
<protein>
    <recommendedName>
        <fullName evidence="13 14">Ferrous iron transport protein B</fullName>
    </recommendedName>
</protein>
<evidence type="ECO:0000256" key="15">
    <source>
        <dbReference type="PIRSR" id="PIRSR603373-1"/>
    </source>
</evidence>
<feature type="transmembrane region" description="Helical" evidence="17">
    <location>
        <begin position="587"/>
        <end position="604"/>
    </location>
</feature>
<dbReference type="EMBL" id="CP058560">
    <property type="protein sequence ID" value="QUH24370.1"/>
    <property type="molecule type" value="Genomic_DNA"/>
</dbReference>
<evidence type="ECO:0000256" key="16">
    <source>
        <dbReference type="PIRSR" id="PIRSR603373-2"/>
    </source>
</evidence>
<dbReference type="Proteomes" id="UP000681041">
    <property type="component" value="Chromosome"/>
</dbReference>
<organism evidence="19 20">
    <name type="scientific">Methanobacterium alkalithermotolerans</name>
    <dbReference type="NCBI Taxonomy" id="2731220"/>
    <lineage>
        <taxon>Archaea</taxon>
        <taxon>Methanobacteriati</taxon>
        <taxon>Methanobacteriota</taxon>
        <taxon>Methanomada group</taxon>
        <taxon>Methanobacteria</taxon>
        <taxon>Methanobacteriales</taxon>
        <taxon>Methanobacteriaceae</taxon>
        <taxon>Methanobacterium</taxon>
    </lineage>
</organism>
<feature type="transmembrane region" description="Helical" evidence="17">
    <location>
        <begin position="310"/>
        <end position="331"/>
    </location>
</feature>
<evidence type="ECO:0000313" key="19">
    <source>
        <dbReference type="EMBL" id="QUH24370.1"/>
    </source>
</evidence>
<dbReference type="GO" id="GO:0005525">
    <property type="term" value="F:GTP binding"/>
    <property type="evidence" value="ECO:0007669"/>
    <property type="project" value="UniProtKB-KW"/>
</dbReference>
<evidence type="ECO:0000256" key="4">
    <source>
        <dbReference type="ARBA" id="ARBA00022496"/>
    </source>
</evidence>
<proteinExistence type="predicted"/>
<dbReference type="Pfam" id="PF02421">
    <property type="entry name" value="FeoB_N"/>
    <property type="match status" value="1"/>
</dbReference>
<feature type="transmembrane region" description="Helical" evidence="17">
    <location>
        <begin position="443"/>
        <end position="465"/>
    </location>
</feature>
<keyword evidence="16" id="KW-0479">Metal-binding</keyword>
<dbReference type="InterPro" id="IPR030389">
    <property type="entry name" value="G_FEOB_dom"/>
</dbReference>
<keyword evidence="4" id="KW-0410">Iron transport</keyword>
<feature type="binding site" evidence="16">
    <location>
        <position position="45"/>
    </location>
    <ligand>
        <name>Mg(2+)</name>
        <dbReference type="ChEBI" id="CHEBI:18420"/>
        <label>2</label>
    </ligand>
</feature>
<feature type="binding site" evidence="16">
    <location>
        <position position="48"/>
    </location>
    <ligand>
        <name>Mg(2+)</name>
        <dbReference type="ChEBI" id="CHEBI:18420"/>
        <label>2</label>
    </ligand>
</feature>
<dbReference type="Pfam" id="PF07670">
    <property type="entry name" value="Gate"/>
    <property type="match status" value="2"/>
</dbReference>
<keyword evidence="20" id="KW-1185">Reference proteome</keyword>
<comment type="subcellular location">
    <subcellularLocation>
        <location evidence="1">Cell inner membrane</location>
        <topology evidence="1">Multi-pass membrane protein</topology>
    </subcellularLocation>
</comment>
<keyword evidence="9" id="KW-0408">Iron</keyword>
<evidence type="ECO:0000256" key="5">
    <source>
        <dbReference type="ARBA" id="ARBA00022519"/>
    </source>
</evidence>
<feature type="transmembrane region" description="Helical" evidence="17">
    <location>
        <begin position="529"/>
        <end position="553"/>
    </location>
</feature>
<dbReference type="GO" id="GO:0015093">
    <property type="term" value="F:ferrous iron transmembrane transporter activity"/>
    <property type="evidence" value="ECO:0007669"/>
    <property type="project" value="UniProtKB-UniRule"/>
</dbReference>
<dbReference type="FunFam" id="3.40.50.300:FF:000426">
    <property type="entry name" value="Ferrous iron transport protein B"/>
    <property type="match status" value="1"/>
</dbReference>
<accession>A0A8T8KC91</accession>
<dbReference type="PROSITE" id="PS51711">
    <property type="entry name" value="G_FEOB"/>
    <property type="match status" value="1"/>
</dbReference>
<dbReference type="InterPro" id="IPR011642">
    <property type="entry name" value="Gate_dom"/>
</dbReference>
<feature type="binding site" evidence="15">
    <location>
        <begin position="59"/>
        <end position="63"/>
    </location>
    <ligand>
        <name>GTP</name>
        <dbReference type="ChEBI" id="CHEBI:37565"/>
        <label>1</label>
    </ligand>
</feature>
<evidence type="ECO:0000256" key="9">
    <source>
        <dbReference type="ARBA" id="ARBA00023004"/>
    </source>
</evidence>
<keyword evidence="12 17" id="KW-0472">Membrane</keyword>
<dbReference type="InterPro" id="IPR041069">
    <property type="entry name" value="FeoB_Cyto"/>
</dbReference>
<feature type="domain" description="FeoB-type G" evidence="18">
    <location>
        <begin position="27"/>
        <end position="189"/>
    </location>
</feature>
<dbReference type="Gene3D" id="1.10.287.1770">
    <property type="match status" value="1"/>
</dbReference>
<feature type="binding site" evidence="15">
    <location>
        <begin position="80"/>
        <end position="83"/>
    </location>
    <ligand>
        <name>GTP</name>
        <dbReference type="ChEBI" id="CHEBI:37565"/>
        <label>1</label>
    </ligand>
</feature>
<dbReference type="InterPro" id="IPR011640">
    <property type="entry name" value="Fe2_transport_prot_B_C"/>
</dbReference>
<evidence type="ECO:0000256" key="1">
    <source>
        <dbReference type="ARBA" id="ARBA00004429"/>
    </source>
</evidence>